<feature type="transmembrane region" description="Helical" evidence="1">
    <location>
        <begin position="105"/>
        <end position="124"/>
    </location>
</feature>
<organism evidence="4 5">
    <name type="scientific">Zizania palustris</name>
    <name type="common">Northern wild rice</name>
    <dbReference type="NCBI Taxonomy" id="103762"/>
    <lineage>
        <taxon>Eukaryota</taxon>
        <taxon>Viridiplantae</taxon>
        <taxon>Streptophyta</taxon>
        <taxon>Embryophyta</taxon>
        <taxon>Tracheophyta</taxon>
        <taxon>Spermatophyta</taxon>
        <taxon>Magnoliopsida</taxon>
        <taxon>Liliopsida</taxon>
        <taxon>Poales</taxon>
        <taxon>Poaceae</taxon>
        <taxon>BOP clade</taxon>
        <taxon>Oryzoideae</taxon>
        <taxon>Oryzeae</taxon>
        <taxon>Zizaniinae</taxon>
        <taxon>Zizania</taxon>
    </lineage>
</organism>
<feature type="signal peptide" evidence="2">
    <location>
        <begin position="1"/>
        <end position="19"/>
    </location>
</feature>
<protein>
    <submittedName>
        <fullName evidence="4">Uncharacterized protein</fullName>
    </submittedName>
</protein>
<feature type="chain" id="PRO_5036271939" evidence="2">
    <location>
        <begin position="20"/>
        <end position="159"/>
    </location>
</feature>
<reference evidence="4" key="2">
    <citation type="submission" date="2021-02" db="EMBL/GenBank/DDBJ databases">
        <authorList>
            <person name="Kimball J.A."/>
            <person name="Haas M.W."/>
            <person name="Macchietto M."/>
            <person name="Kono T."/>
            <person name="Duquette J."/>
            <person name="Shao M."/>
        </authorList>
    </citation>
    <scope>NUCLEOTIDE SEQUENCE</scope>
    <source>
        <tissue evidence="4">Fresh leaf tissue</tissue>
    </source>
</reference>
<evidence type="ECO:0000313" key="5">
    <source>
        <dbReference type="Proteomes" id="UP000729402"/>
    </source>
</evidence>
<keyword evidence="2" id="KW-0732">Signal</keyword>
<evidence type="ECO:0000256" key="2">
    <source>
        <dbReference type="SAM" id="SignalP"/>
    </source>
</evidence>
<proteinExistence type="predicted"/>
<name>A0A8J5VUK8_ZIZPA</name>
<sequence>MDGCSNLLWCVVHLGGVLGVTDVEDPLHLSRELTVASVKDLMHTVIIALLSKMDRELFPIVVESFGTISIHDCHEKCRLSALLHLGHMSLLITFLHATFMRPMSLFASITTFINGNKLLALFVISSDLRRLGAATAPTVVPVATTIATFLLPWQGFVAT</sequence>
<dbReference type="EMBL" id="JAAALK010000287">
    <property type="protein sequence ID" value="KAG8060558.1"/>
    <property type="molecule type" value="Genomic_DNA"/>
</dbReference>
<evidence type="ECO:0000313" key="3">
    <source>
        <dbReference type="EMBL" id="KAG8060556.1"/>
    </source>
</evidence>
<accession>A0A8J5VUK8</accession>
<feature type="transmembrane region" description="Helical" evidence="1">
    <location>
        <begin position="131"/>
        <end position="153"/>
    </location>
</feature>
<dbReference type="AlphaFoldDB" id="A0A8J5VUK8"/>
<keyword evidence="5" id="KW-1185">Reference proteome</keyword>
<gene>
    <name evidence="3" type="ORF">GUJ93_ZPchr0002g24092</name>
    <name evidence="4" type="ORF">GUJ93_ZPchr0002g25607</name>
</gene>
<dbReference type="Proteomes" id="UP000729402">
    <property type="component" value="Unassembled WGS sequence"/>
</dbReference>
<dbReference type="EMBL" id="JAAALK010000287">
    <property type="protein sequence ID" value="KAG8060556.1"/>
    <property type="molecule type" value="Genomic_DNA"/>
</dbReference>
<reference evidence="4" key="1">
    <citation type="journal article" date="2021" name="bioRxiv">
        <title>Whole Genome Assembly and Annotation of Northern Wild Rice, Zizania palustris L., Supports a Whole Genome Duplication in the Zizania Genus.</title>
        <authorList>
            <person name="Haas M."/>
            <person name="Kono T."/>
            <person name="Macchietto M."/>
            <person name="Millas R."/>
            <person name="McGilp L."/>
            <person name="Shao M."/>
            <person name="Duquette J."/>
            <person name="Hirsch C.N."/>
            <person name="Kimball J."/>
        </authorList>
    </citation>
    <scope>NUCLEOTIDE SEQUENCE</scope>
    <source>
        <tissue evidence="4">Fresh leaf tissue</tissue>
    </source>
</reference>
<keyword evidence="1" id="KW-1133">Transmembrane helix</keyword>
<evidence type="ECO:0000313" key="4">
    <source>
        <dbReference type="EMBL" id="KAG8060558.1"/>
    </source>
</evidence>
<evidence type="ECO:0000256" key="1">
    <source>
        <dbReference type="SAM" id="Phobius"/>
    </source>
</evidence>
<keyword evidence="1" id="KW-0472">Membrane</keyword>
<keyword evidence="1" id="KW-0812">Transmembrane</keyword>
<comment type="caution">
    <text evidence="4">The sequence shown here is derived from an EMBL/GenBank/DDBJ whole genome shotgun (WGS) entry which is preliminary data.</text>
</comment>